<dbReference type="InterPro" id="IPR019239">
    <property type="entry name" value="VapB_antitoxin"/>
</dbReference>
<name>A0A246JXI3_9SPHN</name>
<dbReference type="InterPro" id="IPR056079">
    <property type="entry name" value="DUF7662"/>
</dbReference>
<reference evidence="2 3" key="1">
    <citation type="journal article" date="2010" name="Int. J. Syst. Evol. Microbiol.">
        <title>Sphingopyxis bauzanensis sp. nov., a psychrophilic bacterium isolated from soil.</title>
        <authorList>
            <person name="Zhang D.C."/>
            <person name="Liu H.C."/>
            <person name="Xin Y.H."/>
            <person name="Zhou Y.G."/>
            <person name="Schinner F."/>
            <person name="Margesin R."/>
        </authorList>
    </citation>
    <scope>NUCLEOTIDE SEQUENCE [LARGE SCALE GENOMIC DNA]</scope>
    <source>
        <strain evidence="2 3">DSM 22271</strain>
    </source>
</reference>
<sequence>MGKYDPLGDHLRSLSDTSWNANFTEIEEILGFPLPPSAHSHRAWWSNHVGGNHSQAAVWVEAGWETREIDQRRGHVRFERSKTAGRGPGIVADDELWAQAERISGIKDRKELERAALMALVQREAARSLALMGGTMSDAVSAPRERPFE</sequence>
<evidence type="ECO:0000313" key="2">
    <source>
        <dbReference type="EMBL" id="OWQ97252.1"/>
    </source>
</evidence>
<comment type="caution">
    <text evidence="2">The sequence shown here is derived from an EMBL/GenBank/DDBJ whole genome shotgun (WGS) entry which is preliminary data.</text>
</comment>
<keyword evidence="3" id="KW-1185">Reference proteome</keyword>
<evidence type="ECO:0000313" key="3">
    <source>
        <dbReference type="Proteomes" id="UP000197361"/>
    </source>
</evidence>
<dbReference type="Pfam" id="PF24698">
    <property type="entry name" value="DUF7662"/>
    <property type="match status" value="1"/>
</dbReference>
<dbReference type="Proteomes" id="UP000197361">
    <property type="component" value="Unassembled WGS sequence"/>
</dbReference>
<protein>
    <recommendedName>
        <fullName evidence="1">DUF7662 domain-containing protein</fullName>
    </recommendedName>
</protein>
<dbReference type="RefSeq" id="WP_088441104.1">
    <property type="nucleotide sequence ID" value="NZ_BMMC01000006.1"/>
</dbReference>
<dbReference type="EMBL" id="NISK01000002">
    <property type="protein sequence ID" value="OWQ97252.1"/>
    <property type="molecule type" value="Genomic_DNA"/>
</dbReference>
<proteinExistence type="predicted"/>
<accession>A0A246JXI3</accession>
<evidence type="ECO:0000259" key="1">
    <source>
        <dbReference type="Pfam" id="PF24698"/>
    </source>
</evidence>
<dbReference type="OrthoDB" id="3480230at2"/>
<gene>
    <name evidence="2" type="ORF">CDQ92_09365</name>
</gene>
<dbReference type="AlphaFoldDB" id="A0A246JXI3"/>
<dbReference type="Pfam" id="PF09957">
    <property type="entry name" value="VapB_antitoxin"/>
    <property type="match status" value="1"/>
</dbReference>
<organism evidence="2 3">
    <name type="scientific">Sphingopyxis bauzanensis</name>
    <dbReference type="NCBI Taxonomy" id="651663"/>
    <lineage>
        <taxon>Bacteria</taxon>
        <taxon>Pseudomonadati</taxon>
        <taxon>Pseudomonadota</taxon>
        <taxon>Alphaproteobacteria</taxon>
        <taxon>Sphingomonadales</taxon>
        <taxon>Sphingomonadaceae</taxon>
        <taxon>Sphingopyxis</taxon>
    </lineage>
</organism>
<feature type="domain" description="DUF7662" evidence="1">
    <location>
        <begin position="4"/>
        <end position="79"/>
    </location>
</feature>